<dbReference type="SMART" id="SM00342">
    <property type="entry name" value="HTH_ARAC"/>
    <property type="match status" value="1"/>
</dbReference>
<dbReference type="Pfam" id="PF12833">
    <property type="entry name" value="HTH_18"/>
    <property type="match status" value="1"/>
</dbReference>
<sequence>MTAGTWRSTDVPQALRAEATRAMLSDVHLPWSLDLPDRIPHDCRLDWHGLGGCTIVECRSAPLSGFREAPDIRRTEGDHFGLLLVLSGRERVRQADVVATLGPGDMLLWNSSRPIRFEIVDTLHKVTLIVPRERLARAASAEPRGARQLESRGGLGALAAGHLASLSKVVADIPVGHAPLAADILVDLLGRMLDPVAPSPAGGDLFRRLLRHIEDNLDDPELTPSRIAARFGISPRYLHMLWSGSGGTVSTHIRSRRLDAMRRDLADPRLSHRSITDIALAWGFSDAAHASRAFSAAFGRSPSAYRSSRRQ</sequence>
<evidence type="ECO:0000313" key="6">
    <source>
        <dbReference type="Proteomes" id="UP000193083"/>
    </source>
</evidence>
<dbReference type="InterPro" id="IPR018060">
    <property type="entry name" value="HTH_AraC"/>
</dbReference>
<dbReference type="Proteomes" id="UP000193083">
    <property type="component" value="Unassembled WGS sequence"/>
</dbReference>
<dbReference type="RefSeq" id="WP_176247544.1">
    <property type="nucleotide sequence ID" value="NZ_FXBL01000004.1"/>
</dbReference>
<dbReference type="EMBL" id="FXBL01000004">
    <property type="protein sequence ID" value="SMH46762.1"/>
    <property type="molecule type" value="Genomic_DNA"/>
</dbReference>
<keyword evidence="3" id="KW-0804">Transcription</keyword>
<dbReference type="InterPro" id="IPR035418">
    <property type="entry name" value="AraC-bd_2"/>
</dbReference>
<reference evidence="5 6" key="1">
    <citation type="submission" date="2017-04" db="EMBL/GenBank/DDBJ databases">
        <authorList>
            <person name="Afonso C.L."/>
            <person name="Miller P.J."/>
            <person name="Scott M.A."/>
            <person name="Spackman E."/>
            <person name="Goraichik I."/>
            <person name="Dimitrov K.M."/>
            <person name="Suarez D.L."/>
            <person name="Swayne D.E."/>
        </authorList>
    </citation>
    <scope>NUCLEOTIDE SEQUENCE [LARGE SCALE GENOMIC DNA]</scope>
    <source>
        <strain evidence="5 6">B5P</strain>
    </source>
</reference>
<evidence type="ECO:0000259" key="4">
    <source>
        <dbReference type="PROSITE" id="PS01124"/>
    </source>
</evidence>
<organism evidence="5 6">
    <name type="scientific">Mesorhizobium australicum</name>
    <dbReference type="NCBI Taxonomy" id="536018"/>
    <lineage>
        <taxon>Bacteria</taxon>
        <taxon>Pseudomonadati</taxon>
        <taxon>Pseudomonadota</taxon>
        <taxon>Alphaproteobacteria</taxon>
        <taxon>Hyphomicrobiales</taxon>
        <taxon>Phyllobacteriaceae</taxon>
        <taxon>Mesorhizobium</taxon>
    </lineage>
</organism>
<dbReference type="PANTHER" id="PTHR46796:SF6">
    <property type="entry name" value="ARAC SUBFAMILY"/>
    <property type="match status" value="1"/>
</dbReference>
<dbReference type="PANTHER" id="PTHR46796">
    <property type="entry name" value="HTH-TYPE TRANSCRIPTIONAL ACTIVATOR RHAS-RELATED"/>
    <property type="match status" value="1"/>
</dbReference>
<evidence type="ECO:0000256" key="1">
    <source>
        <dbReference type="ARBA" id="ARBA00023015"/>
    </source>
</evidence>
<evidence type="ECO:0000256" key="2">
    <source>
        <dbReference type="ARBA" id="ARBA00023125"/>
    </source>
</evidence>
<dbReference type="AlphaFoldDB" id="A0A1X7P723"/>
<proteinExistence type="predicted"/>
<keyword evidence="2" id="KW-0238">DNA-binding</keyword>
<keyword evidence="6" id="KW-1185">Reference proteome</keyword>
<evidence type="ECO:0000313" key="5">
    <source>
        <dbReference type="EMBL" id="SMH46762.1"/>
    </source>
</evidence>
<gene>
    <name evidence="5" type="ORF">SAMN02982922_3409</name>
</gene>
<evidence type="ECO:0000256" key="3">
    <source>
        <dbReference type="ARBA" id="ARBA00023163"/>
    </source>
</evidence>
<dbReference type="PROSITE" id="PS01124">
    <property type="entry name" value="HTH_ARAC_FAMILY_2"/>
    <property type="match status" value="1"/>
</dbReference>
<dbReference type="Gene3D" id="1.10.10.60">
    <property type="entry name" value="Homeodomain-like"/>
    <property type="match status" value="1"/>
</dbReference>
<keyword evidence="1" id="KW-0805">Transcription regulation</keyword>
<dbReference type="InterPro" id="IPR050204">
    <property type="entry name" value="AraC_XylS_family_regulators"/>
</dbReference>
<accession>A0A1X7P723</accession>
<dbReference type="GO" id="GO:0043565">
    <property type="term" value="F:sequence-specific DNA binding"/>
    <property type="evidence" value="ECO:0007669"/>
    <property type="project" value="InterPro"/>
</dbReference>
<dbReference type="Pfam" id="PF14525">
    <property type="entry name" value="AraC_binding_2"/>
    <property type="match status" value="1"/>
</dbReference>
<feature type="domain" description="HTH araC/xylS-type" evidence="4">
    <location>
        <begin position="207"/>
        <end position="308"/>
    </location>
</feature>
<protein>
    <submittedName>
        <fullName evidence="5">Transcriptional regulator, AraC family</fullName>
    </submittedName>
</protein>
<dbReference type="InterPro" id="IPR009057">
    <property type="entry name" value="Homeodomain-like_sf"/>
</dbReference>
<name>A0A1X7P723_9HYPH</name>
<dbReference type="GO" id="GO:0003700">
    <property type="term" value="F:DNA-binding transcription factor activity"/>
    <property type="evidence" value="ECO:0007669"/>
    <property type="project" value="InterPro"/>
</dbReference>
<dbReference type="SUPFAM" id="SSF46689">
    <property type="entry name" value="Homeodomain-like"/>
    <property type="match status" value="1"/>
</dbReference>